<dbReference type="EMBL" id="LR862131">
    <property type="protein sequence ID" value="CAD1837042.1"/>
    <property type="molecule type" value="Genomic_DNA"/>
</dbReference>
<protein>
    <submittedName>
        <fullName evidence="1">Uncharacterized protein</fullName>
    </submittedName>
</protein>
<dbReference type="Pfam" id="PF12070">
    <property type="entry name" value="SCAI"/>
    <property type="match status" value="1"/>
</dbReference>
<gene>
    <name evidence="1" type="ORF">CB5_LOCUS20253</name>
</gene>
<sequence>MHPTFLDSDSNLEVGEIASRIAQLYCGQYRRTSDSSYLAEAFVFYEAVLDREYLRAAAAAAEVALAYKQLRLLVRFQNTGRSPPPQRRDQGLLLGARIGFRRDAAIARIEDISWREHRAESAHKRGGASRAVCL</sequence>
<dbReference type="GO" id="GO:0006351">
    <property type="term" value="P:DNA-templated transcription"/>
    <property type="evidence" value="ECO:0007669"/>
    <property type="project" value="InterPro"/>
</dbReference>
<evidence type="ECO:0000313" key="1">
    <source>
        <dbReference type="EMBL" id="CAD1837042.1"/>
    </source>
</evidence>
<proteinExistence type="predicted"/>
<organism evidence="1">
    <name type="scientific">Ananas comosus var. bracteatus</name>
    <name type="common">red pineapple</name>
    <dbReference type="NCBI Taxonomy" id="296719"/>
    <lineage>
        <taxon>Eukaryota</taxon>
        <taxon>Viridiplantae</taxon>
        <taxon>Streptophyta</taxon>
        <taxon>Embryophyta</taxon>
        <taxon>Tracheophyta</taxon>
        <taxon>Spermatophyta</taxon>
        <taxon>Magnoliopsida</taxon>
        <taxon>Liliopsida</taxon>
        <taxon>Poales</taxon>
        <taxon>Bromeliaceae</taxon>
        <taxon>Bromelioideae</taxon>
        <taxon>Ananas</taxon>
    </lineage>
</organism>
<dbReference type="InterPro" id="IPR022709">
    <property type="entry name" value="SCAI"/>
</dbReference>
<name>A0A6V7Q1Q1_ANACO</name>
<dbReference type="PANTHER" id="PTHR21243">
    <property type="entry name" value="PROTEIN SCAI"/>
    <property type="match status" value="1"/>
</dbReference>
<accession>A0A6V7Q1Q1</accession>
<reference evidence="1" key="1">
    <citation type="submission" date="2020-07" db="EMBL/GenBank/DDBJ databases">
        <authorList>
            <person name="Lin J."/>
        </authorList>
    </citation>
    <scope>NUCLEOTIDE SEQUENCE</scope>
</reference>
<dbReference type="AlphaFoldDB" id="A0A6V7Q1Q1"/>
<dbReference type="GO" id="GO:0003714">
    <property type="term" value="F:transcription corepressor activity"/>
    <property type="evidence" value="ECO:0007669"/>
    <property type="project" value="InterPro"/>
</dbReference>